<dbReference type="InterPro" id="IPR051533">
    <property type="entry name" value="WaaL-like"/>
</dbReference>
<evidence type="ECO:0000256" key="3">
    <source>
        <dbReference type="ARBA" id="ARBA00022989"/>
    </source>
</evidence>
<feature type="transmembrane region" description="Helical" evidence="5">
    <location>
        <begin position="7"/>
        <end position="24"/>
    </location>
</feature>
<accession>A0A2H3P8Z3</accession>
<evidence type="ECO:0000259" key="6">
    <source>
        <dbReference type="Pfam" id="PF04932"/>
    </source>
</evidence>
<evidence type="ECO:0000256" key="2">
    <source>
        <dbReference type="ARBA" id="ARBA00022692"/>
    </source>
</evidence>
<feature type="transmembrane region" description="Helical" evidence="5">
    <location>
        <begin position="239"/>
        <end position="258"/>
    </location>
</feature>
<dbReference type="EMBL" id="PDEP01000003">
    <property type="protein sequence ID" value="PEN08391.1"/>
    <property type="molecule type" value="Genomic_DNA"/>
</dbReference>
<gene>
    <name evidence="7" type="ORF">CRI93_04565</name>
</gene>
<feature type="transmembrane region" description="Helical" evidence="5">
    <location>
        <begin position="360"/>
        <end position="379"/>
    </location>
</feature>
<reference evidence="7 8" key="1">
    <citation type="submission" date="2017-10" db="EMBL/GenBank/DDBJ databases">
        <title>Draft genome of Longimonas halophila.</title>
        <authorList>
            <person name="Goh K.M."/>
            <person name="Shamsir M.S."/>
            <person name="Lim S.W."/>
        </authorList>
    </citation>
    <scope>NUCLEOTIDE SEQUENCE [LARGE SCALE GENOMIC DNA]</scope>
    <source>
        <strain evidence="7 8">KCTC 42399</strain>
    </source>
</reference>
<dbReference type="AlphaFoldDB" id="A0A2H3P8Z3"/>
<evidence type="ECO:0000313" key="7">
    <source>
        <dbReference type="EMBL" id="PEN08391.1"/>
    </source>
</evidence>
<organism evidence="7 8">
    <name type="scientific">Longimonas halophila</name>
    <dbReference type="NCBI Taxonomy" id="1469170"/>
    <lineage>
        <taxon>Bacteria</taxon>
        <taxon>Pseudomonadati</taxon>
        <taxon>Rhodothermota</taxon>
        <taxon>Rhodothermia</taxon>
        <taxon>Rhodothermales</taxon>
        <taxon>Salisaetaceae</taxon>
        <taxon>Longimonas</taxon>
    </lineage>
</organism>
<dbReference type="Pfam" id="PF04932">
    <property type="entry name" value="Wzy_C"/>
    <property type="match status" value="1"/>
</dbReference>
<keyword evidence="4 5" id="KW-0472">Membrane</keyword>
<comment type="caution">
    <text evidence="7">The sequence shown here is derived from an EMBL/GenBank/DDBJ whole genome shotgun (WGS) entry which is preliminary data.</text>
</comment>
<dbReference type="GO" id="GO:0016020">
    <property type="term" value="C:membrane"/>
    <property type="evidence" value="ECO:0007669"/>
    <property type="project" value="UniProtKB-SubCell"/>
</dbReference>
<sequence length="410" mass="45718">MKRAASAVFSFEVVFVLFLFAGRFKEDPRFDWVPVDTTVLLLLGSLAAGGWVFYKRKGKMRRSALLLTGLLGLFFTFCGFSYFWSPSTAYAVEKIGYLWVLTFWSFLGCAFIISRDQARLRRFFVVLMVFSSWFVFEALGAFLRADLTGQQVYALGTRYLGLGRVIGLGSIVLFIYAISATRSRIRRLLFLALFFAHVATLLVIGGRGPLLATVAGLLVPVYFGTDWDMMRAKVSVQRYVKPIIASLLVSVVGVILFLPSGALTTVLRLQVLFSNDVGASAGMRIQMYEQAVEIWAAHPLGGAGIGGWPVLAGWGDQKMYPHNLFLEVLSEYGIIGFILVSTFAFYAFRKMFAGKPVNKSILKIIIFAIFANTFVNAMLTGDLSDNRVLFAMVGLFLYSPSERDQYCHRT</sequence>
<evidence type="ECO:0000256" key="4">
    <source>
        <dbReference type="ARBA" id="ARBA00023136"/>
    </source>
</evidence>
<name>A0A2H3P8Z3_9BACT</name>
<evidence type="ECO:0000313" key="8">
    <source>
        <dbReference type="Proteomes" id="UP000221024"/>
    </source>
</evidence>
<feature type="transmembrane region" description="Helical" evidence="5">
    <location>
        <begin position="96"/>
        <end position="113"/>
    </location>
</feature>
<feature type="domain" description="O-antigen ligase-related" evidence="6">
    <location>
        <begin position="193"/>
        <end position="340"/>
    </location>
</feature>
<keyword evidence="3 5" id="KW-1133">Transmembrane helix</keyword>
<evidence type="ECO:0000256" key="5">
    <source>
        <dbReference type="SAM" id="Phobius"/>
    </source>
</evidence>
<dbReference type="RefSeq" id="WP_098061431.1">
    <property type="nucleotide sequence ID" value="NZ_PDEP01000003.1"/>
</dbReference>
<feature type="transmembrane region" description="Helical" evidence="5">
    <location>
        <begin position="157"/>
        <end position="176"/>
    </location>
</feature>
<proteinExistence type="predicted"/>
<comment type="subcellular location">
    <subcellularLocation>
        <location evidence="1">Membrane</location>
        <topology evidence="1">Multi-pass membrane protein</topology>
    </subcellularLocation>
</comment>
<keyword evidence="8" id="KW-1185">Reference proteome</keyword>
<feature type="transmembrane region" description="Helical" evidence="5">
    <location>
        <begin position="65"/>
        <end position="84"/>
    </location>
</feature>
<protein>
    <recommendedName>
        <fullName evidence="6">O-antigen ligase-related domain-containing protein</fullName>
    </recommendedName>
</protein>
<feature type="transmembrane region" description="Helical" evidence="5">
    <location>
        <begin position="329"/>
        <end position="348"/>
    </location>
</feature>
<feature type="transmembrane region" description="Helical" evidence="5">
    <location>
        <begin position="30"/>
        <end position="53"/>
    </location>
</feature>
<feature type="transmembrane region" description="Helical" evidence="5">
    <location>
        <begin position="210"/>
        <end position="227"/>
    </location>
</feature>
<dbReference type="Proteomes" id="UP000221024">
    <property type="component" value="Unassembled WGS sequence"/>
</dbReference>
<dbReference type="PANTHER" id="PTHR37422">
    <property type="entry name" value="TEICHURONIC ACID BIOSYNTHESIS PROTEIN TUAE"/>
    <property type="match status" value="1"/>
</dbReference>
<dbReference type="InterPro" id="IPR007016">
    <property type="entry name" value="O-antigen_ligase-rel_domated"/>
</dbReference>
<feature type="transmembrane region" description="Helical" evidence="5">
    <location>
        <begin position="188"/>
        <end position="204"/>
    </location>
</feature>
<keyword evidence="2 5" id="KW-0812">Transmembrane</keyword>
<feature type="transmembrane region" description="Helical" evidence="5">
    <location>
        <begin position="125"/>
        <end position="145"/>
    </location>
</feature>
<dbReference type="OrthoDB" id="1424450at2"/>
<evidence type="ECO:0000256" key="1">
    <source>
        <dbReference type="ARBA" id="ARBA00004141"/>
    </source>
</evidence>
<dbReference type="PANTHER" id="PTHR37422:SF17">
    <property type="entry name" value="O-ANTIGEN LIGASE"/>
    <property type="match status" value="1"/>
</dbReference>